<evidence type="ECO:0000313" key="2">
    <source>
        <dbReference type="Proteomes" id="UP000798488"/>
    </source>
</evidence>
<dbReference type="Proteomes" id="UP000798488">
    <property type="component" value="Unassembled WGS sequence"/>
</dbReference>
<dbReference type="EMBL" id="LSRS01000006">
    <property type="protein sequence ID" value="KAF1084215.1"/>
    <property type="molecule type" value="Genomic_DNA"/>
</dbReference>
<keyword evidence="2" id="KW-1185">Reference proteome</keyword>
<proteinExistence type="predicted"/>
<name>A0A9D2WNF8_9FIRM</name>
<organism evidence="1 2">
    <name type="scientific">Sporotomaculum syntrophicum</name>
    <dbReference type="NCBI Taxonomy" id="182264"/>
    <lineage>
        <taxon>Bacteria</taxon>
        <taxon>Bacillati</taxon>
        <taxon>Bacillota</taxon>
        <taxon>Clostridia</taxon>
        <taxon>Eubacteriales</taxon>
        <taxon>Desulfallaceae</taxon>
        <taxon>Sporotomaculum</taxon>
    </lineage>
</organism>
<evidence type="ECO:0000313" key="1">
    <source>
        <dbReference type="EMBL" id="KAF1084215.1"/>
    </source>
</evidence>
<reference evidence="1" key="1">
    <citation type="submission" date="2016-02" db="EMBL/GenBank/DDBJ databases">
        <title>Draft Genome Sequence of Sporotomaculum syntrophicum Strain FB, a Syntrophic Benzoate Degrader.</title>
        <authorList>
            <person name="Nobu M.K."/>
            <person name="Narihiro T."/>
            <person name="Qiu Y.-L."/>
            <person name="Ohashi A."/>
            <person name="Liu W.-T."/>
            <person name="Yuji S."/>
        </authorList>
    </citation>
    <scope>NUCLEOTIDE SEQUENCE</scope>
    <source>
        <strain evidence="1">FB</strain>
    </source>
</reference>
<gene>
    <name evidence="1" type="ORF">SPSYN_02619</name>
</gene>
<dbReference type="AlphaFoldDB" id="A0A9D2WNF8"/>
<dbReference type="RefSeq" id="WP_161822904.1">
    <property type="nucleotide sequence ID" value="NZ_LSRS01000006.1"/>
</dbReference>
<comment type="caution">
    <text evidence="1">The sequence shown here is derived from an EMBL/GenBank/DDBJ whole genome shotgun (WGS) entry which is preliminary data.</text>
</comment>
<accession>A0A9D2WNF8</accession>
<sequence length="182" mass="20985">MDIEELKQFLQENNLEIALKKVNDSEHTITFTYQGYKGDKLLFAVDVEVPVIDVRQFGLWDLIENYKHTAWLYSIFLEHEGVKPLERYTDGLRRFIKALNVYGPPVIWIGQGESMLHIATDNFNTEHGFSFFLAGQKVAQLSTNTIITPSLLGRPINLFVQCKACFSISDAHGFICYMYWPQ</sequence>
<protein>
    <submittedName>
        <fullName evidence="1">Uncharacterized protein</fullName>
    </submittedName>
</protein>